<dbReference type="Pfam" id="PF00149">
    <property type="entry name" value="Metallophos"/>
    <property type="match status" value="1"/>
</dbReference>
<dbReference type="GO" id="GO:0006302">
    <property type="term" value="P:double-strand break repair"/>
    <property type="evidence" value="ECO:0007669"/>
    <property type="project" value="InterPro"/>
</dbReference>
<dbReference type="InterPro" id="IPR027417">
    <property type="entry name" value="P-loop_NTPase"/>
</dbReference>
<dbReference type="GO" id="GO:0016887">
    <property type="term" value="F:ATP hydrolysis activity"/>
    <property type="evidence" value="ECO:0007669"/>
    <property type="project" value="InterPro"/>
</dbReference>
<keyword evidence="1" id="KW-0175">Coiled coil</keyword>
<dbReference type="Gene3D" id="3.40.50.300">
    <property type="entry name" value="P-loop containing nucleotide triphosphate hydrolases"/>
    <property type="match status" value="2"/>
</dbReference>
<reference evidence="5 6" key="1">
    <citation type="journal article" date="2018" name="Mol. Biol. Evol.">
        <title>Analysis of the draft genome of the red seaweed Gracilariopsis chorda provides insights into genome size evolution in Rhodophyta.</title>
        <authorList>
            <person name="Lee J."/>
            <person name="Yang E.C."/>
            <person name="Graf L."/>
            <person name="Yang J.H."/>
            <person name="Qiu H."/>
            <person name="Zel Zion U."/>
            <person name="Chan C.X."/>
            <person name="Stephens T.G."/>
            <person name="Weber A.P.M."/>
            <person name="Boo G.H."/>
            <person name="Boo S.M."/>
            <person name="Kim K.M."/>
            <person name="Shin Y."/>
            <person name="Jung M."/>
            <person name="Lee S.J."/>
            <person name="Yim H.S."/>
            <person name="Lee J.H."/>
            <person name="Bhattacharya D."/>
            <person name="Yoon H.S."/>
        </authorList>
    </citation>
    <scope>NUCLEOTIDE SEQUENCE [LARGE SCALE GENOMIC DNA]</scope>
    <source>
        <strain evidence="5 6">SKKU-2015</strain>
        <tissue evidence="5">Whole body</tissue>
    </source>
</reference>
<dbReference type="InterPro" id="IPR004843">
    <property type="entry name" value="Calcineurin-like_PHP"/>
</dbReference>
<feature type="region of interest" description="Disordered" evidence="2">
    <location>
        <begin position="930"/>
        <end position="952"/>
    </location>
</feature>
<dbReference type="InterPro" id="IPR038729">
    <property type="entry name" value="Rad50/SbcC_AAA"/>
</dbReference>
<accession>A0A2V3IZK6</accession>
<comment type="caution">
    <text evidence="5">The sequence shown here is derived from an EMBL/GenBank/DDBJ whole genome shotgun (WGS) entry which is preliminary data.</text>
</comment>
<feature type="compositionally biased region" description="Basic and acidic residues" evidence="2">
    <location>
        <begin position="932"/>
        <end position="952"/>
    </location>
</feature>
<evidence type="ECO:0000259" key="4">
    <source>
        <dbReference type="Pfam" id="PF13476"/>
    </source>
</evidence>
<protein>
    <recommendedName>
        <fullName evidence="7">Calcineurin-like phosphoesterase domain-containing protein</fullName>
    </recommendedName>
</protein>
<organism evidence="5 6">
    <name type="scientific">Gracilariopsis chorda</name>
    <dbReference type="NCBI Taxonomy" id="448386"/>
    <lineage>
        <taxon>Eukaryota</taxon>
        <taxon>Rhodophyta</taxon>
        <taxon>Florideophyceae</taxon>
        <taxon>Rhodymeniophycidae</taxon>
        <taxon>Gracilariales</taxon>
        <taxon>Gracilariaceae</taxon>
        <taxon>Gracilariopsis</taxon>
    </lineage>
</organism>
<evidence type="ECO:0000259" key="3">
    <source>
        <dbReference type="Pfam" id="PF00149"/>
    </source>
</evidence>
<keyword evidence="6" id="KW-1185">Reference proteome</keyword>
<sequence length="1338" mass="150756">MQGFARLHAPLAFRKHHVRSASTCTAHLSRIETPSSLRSKSRFLVLSDLHVKRESLETCLQVLSFAHDEALKRDAAVLFLGDFWHARGNLPVEPLNAVLKNFSKWEVPLVMIPGNHDLVSRSGHGVSLVPIATTVGDHNCLLITKPTLVLEALFLPYIHDVAVLKSVLKEVSMMPQRVQGIFCHAEVAGARLADRIVSKSSPRTLQPSDFPTQARIYSGHIHRPHTVADTIRYVGSPYQVSASESGQNKHILVLDRTIGWQIVERVPIDIGPRHFNIHYDSPFIMPDFRKGDRVIVHTSSDSTKLVEGLRKAGVRVEQQFIAIPSHFSSSGKGPLASVEPRISSTALSNNDLFRQYATFKNLGPQTTKEGLELLQEIGGRFSSSLSGKDVVIRWKSLDLEGFGPFLHHVKYPLHNRGIVLVVGRDCDEEGTLTGRTNATGKTTLAMAALWAMTGRTDARPDGSVEKGVALEMVNDNSKKCIVSVKLELLGERVLSEARDMMTIEQRHQAGLLDTEHQTENPTLSVSITRTSTRNGSLSRTRSFKQGLSLCVNGIDLSGLEVKESQNRIDRLVDGALLPHTVFFGQHMGAGRGLLDSTDRTLKDHLALVFPIEIWKEARRKGRAKVSKLQDLQLSSEASLKAAEAVVARLEGAKGSLNLQLKEFEKERQSRIETISAEIRNLIAGFSRWEEDSVLYGESFATVHSSEDLVRTIKGLRIALRELDEADENDLDYTCARAAAELARKHAAMEANKEKRHRVLSLLGRGEEWEASRERRVANLYDFLRSTKETLGGMKSFTVIDSQLRDLTRELHICDERLQGLVGFSDLSSSGWKGSVLHEDLHRVDAARQNMTDAHEETVRLQVSFEEVRNQLLRSEGFSQIDPEGLATQFSATVASPTRSIVTCDKCLRPFDGLQYEKARSRLLSQMNTLQERLSKSEERKNRESDKYEESVRHLRDQMEKEKDAINSKKKALLERISRLRAAKDIRSSLERDVSEYTERLHILGKESNFYNDQLRDLGLIEFSRNERLSTVKSRLLDILEEELIQTSGEYKEAKEVYEKLKSAINERERMRNHRSAQKRALQEYIDEVHALQVKCRDLETKRRAHVEEGNPYEESLRLMSAELMREKDVVKERRIEFQQLSNRIEVLKALDTAFGPRGVPSFVLEEGLTRLEKLADDYLQKLSAGELILQIRAFSDYKSSNRNDGDNKEVISKRIFVRTKGSRDIRERSLRQLSGGQRQRCSLSFALAFSDLAHERAGFQSSLIVLDEILQSLDNDGRQRMSRLVPNLIGSEDGIRNTVLVVAQDEAPEIAAYAHGGTDVVERRGDLSRLVTDNQGHE</sequence>
<dbReference type="SUPFAM" id="SSF52540">
    <property type="entry name" value="P-loop containing nucleoside triphosphate hydrolases"/>
    <property type="match status" value="2"/>
</dbReference>
<evidence type="ECO:0000256" key="1">
    <source>
        <dbReference type="SAM" id="Coils"/>
    </source>
</evidence>
<evidence type="ECO:0000256" key="2">
    <source>
        <dbReference type="SAM" id="MobiDB-lite"/>
    </source>
</evidence>
<evidence type="ECO:0000313" key="6">
    <source>
        <dbReference type="Proteomes" id="UP000247409"/>
    </source>
</evidence>
<evidence type="ECO:0008006" key="7">
    <source>
        <dbReference type="Google" id="ProtNLM"/>
    </source>
</evidence>
<dbReference type="PANTHER" id="PTHR32114:SF2">
    <property type="entry name" value="ABC TRANSPORTER ABCH.3"/>
    <property type="match status" value="1"/>
</dbReference>
<dbReference type="PANTHER" id="PTHR32114">
    <property type="entry name" value="ABC TRANSPORTER ABCH.3"/>
    <property type="match status" value="1"/>
</dbReference>
<feature type="domain" description="Rad50/SbcC-type AAA" evidence="4">
    <location>
        <begin position="396"/>
        <end position="681"/>
    </location>
</feature>
<feature type="coiled-coil region" evidence="1">
    <location>
        <begin position="1036"/>
        <end position="1101"/>
    </location>
</feature>
<name>A0A2V3IZK6_9FLOR</name>
<dbReference type="Proteomes" id="UP000247409">
    <property type="component" value="Unassembled WGS sequence"/>
</dbReference>
<dbReference type="Pfam" id="PF13476">
    <property type="entry name" value="AAA_23"/>
    <property type="match status" value="1"/>
</dbReference>
<dbReference type="InterPro" id="IPR029052">
    <property type="entry name" value="Metallo-depent_PP-like"/>
</dbReference>
<gene>
    <name evidence="5" type="ORF">BWQ96_02814</name>
</gene>
<proteinExistence type="predicted"/>
<dbReference type="OrthoDB" id="18797at2759"/>
<dbReference type="Gene3D" id="3.60.21.10">
    <property type="match status" value="1"/>
</dbReference>
<dbReference type="STRING" id="448386.A0A2V3IZK6"/>
<evidence type="ECO:0000313" key="5">
    <source>
        <dbReference type="EMBL" id="PXF47483.1"/>
    </source>
</evidence>
<feature type="domain" description="Calcineurin-like phosphoesterase" evidence="3">
    <location>
        <begin position="42"/>
        <end position="117"/>
    </location>
</feature>
<dbReference type="EMBL" id="NBIV01000024">
    <property type="protein sequence ID" value="PXF47483.1"/>
    <property type="molecule type" value="Genomic_DNA"/>
</dbReference>
<dbReference type="SUPFAM" id="SSF56300">
    <property type="entry name" value="Metallo-dependent phosphatases"/>
    <property type="match status" value="1"/>
</dbReference>